<evidence type="ECO:0000256" key="1">
    <source>
        <dbReference type="SAM" id="MobiDB-lite"/>
    </source>
</evidence>
<proteinExistence type="predicted"/>
<reference evidence="2" key="1">
    <citation type="submission" date="2020-11" db="EMBL/GenBank/DDBJ databases">
        <authorList>
            <person name="Tran Van P."/>
        </authorList>
    </citation>
    <scope>NUCLEOTIDE SEQUENCE</scope>
</reference>
<dbReference type="OrthoDB" id="10351516at2759"/>
<evidence type="ECO:0000313" key="2">
    <source>
        <dbReference type="EMBL" id="CAD7639428.1"/>
    </source>
</evidence>
<dbReference type="EMBL" id="CAJPVJ010000412">
    <property type="protein sequence ID" value="CAG2162383.1"/>
    <property type="molecule type" value="Genomic_DNA"/>
</dbReference>
<dbReference type="EMBL" id="OC915237">
    <property type="protein sequence ID" value="CAD7639428.1"/>
    <property type="molecule type" value="Genomic_DNA"/>
</dbReference>
<name>A0A7R9QBB3_9ACAR</name>
<feature type="compositionally biased region" description="Polar residues" evidence="1">
    <location>
        <begin position="62"/>
        <end position="73"/>
    </location>
</feature>
<protein>
    <submittedName>
        <fullName evidence="2">Uncharacterized protein</fullName>
    </submittedName>
</protein>
<gene>
    <name evidence="2" type="ORF">ONB1V03_LOCUS1978</name>
</gene>
<keyword evidence="3" id="KW-1185">Reference proteome</keyword>
<sequence length="176" mass="19686">MSSPLNVRNSYDPNHIIDNTQDIRSLDDVLREINTSDSFGDKSDSKTMTKTKDKKTKLKQTGRSMKTSMTSDGDSGVDNGGQRYSRVFQVIYGVHKPYRKHKQFTCDGFLAVSVDGKHHHLFDINGNRVSGGKGLASVDQYMIGNNLVVGSQELEINDQICAQLFESGRFFETIDN</sequence>
<dbReference type="Proteomes" id="UP000728032">
    <property type="component" value="Unassembled WGS sequence"/>
</dbReference>
<accession>A0A7R9QBB3</accession>
<organism evidence="2">
    <name type="scientific">Oppiella nova</name>
    <dbReference type="NCBI Taxonomy" id="334625"/>
    <lineage>
        <taxon>Eukaryota</taxon>
        <taxon>Metazoa</taxon>
        <taxon>Ecdysozoa</taxon>
        <taxon>Arthropoda</taxon>
        <taxon>Chelicerata</taxon>
        <taxon>Arachnida</taxon>
        <taxon>Acari</taxon>
        <taxon>Acariformes</taxon>
        <taxon>Sarcoptiformes</taxon>
        <taxon>Oribatida</taxon>
        <taxon>Brachypylina</taxon>
        <taxon>Oppioidea</taxon>
        <taxon>Oppiidae</taxon>
        <taxon>Oppiella</taxon>
    </lineage>
</organism>
<evidence type="ECO:0000313" key="3">
    <source>
        <dbReference type="Proteomes" id="UP000728032"/>
    </source>
</evidence>
<feature type="compositionally biased region" description="Basic and acidic residues" evidence="1">
    <location>
        <begin position="39"/>
        <end position="51"/>
    </location>
</feature>
<dbReference type="AlphaFoldDB" id="A0A7R9QBB3"/>
<feature type="region of interest" description="Disordered" evidence="1">
    <location>
        <begin position="35"/>
        <end position="78"/>
    </location>
</feature>